<keyword evidence="3" id="KW-0804">Transcription</keyword>
<evidence type="ECO:0000259" key="5">
    <source>
        <dbReference type="PROSITE" id="PS50977"/>
    </source>
</evidence>
<sequence length="196" mass="21861">MSHPAPKTHRDRQRNATAELIVEAVGQCLENVELTELTFAQVAEKAGLGERTVYRHFPNKDALLDGWWRAHKAKLEQDQFPDTFEALQTFPLRAFPTFDSEAEVMRGAVLSPQGRAMTLARNADRKAAIRRAVVGELGPDVDDDTIQTVCASVQLLQSATAWLTMRDYWDLAGDQSGQIAQRAIRAIFDAARQGRL</sequence>
<dbReference type="InterPro" id="IPR050109">
    <property type="entry name" value="HTH-type_TetR-like_transc_reg"/>
</dbReference>
<gene>
    <name evidence="6" type="ORF">PbB2_00296</name>
</gene>
<name>A0A2P2E6H0_9PROT</name>
<keyword evidence="1" id="KW-0805">Transcription regulation</keyword>
<dbReference type="Pfam" id="PF00440">
    <property type="entry name" value="TetR_N"/>
    <property type="match status" value="1"/>
</dbReference>
<evidence type="ECO:0000313" key="7">
    <source>
        <dbReference type="Proteomes" id="UP000245086"/>
    </source>
</evidence>
<keyword evidence="7" id="KW-1185">Reference proteome</keyword>
<protein>
    <recommendedName>
        <fullName evidence="5">HTH tetR-type domain-containing protein</fullName>
    </recommendedName>
</protein>
<reference evidence="6" key="1">
    <citation type="journal article" date="2018" name="Genome Announc.">
        <title>Draft Genome Sequence of "Candidatus Phycosocius bacilliformis," an Alphaproteobacterial Ectosymbiont of the Hydrocarbon-Producing Green Alga Botryococcus braunii.</title>
        <authorList>
            <person name="Tanabe Y."/>
            <person name="Yamaguchi H."/>
            <person name="Watanabe M.M."/>
        </authorList>
    </citation>
    <scope>NUCLEOTIDE SEQUENCE [LARGE SCALE GENOMIC DNA]</scope>
    <source>
        <strain evidence="6">BOTRYCO-2</strain>
    </source>
</reference>
<dbReference type="PROSITE" id="PS50977">
    <property type="entry name" value="HTH_TETR_2"/>
    <property type="match status" value="1"/>
</dbReference>
<dbReference type="EMBL" id="BFBR01000001">
    <property type="protein sequence ID" value="GBF56639.1"/>
    <property type="molecule type" value="Genomic_DNA"/>
</dbReference>
<dbReference type="Gene3D" id="1.10.357.10">
    <property type="entry name" value="Tetracycline Repressor, domain 2"/>
    <property type="match status" value="1"/>
</dbReference>
<dbReference type="RefSeq" id="WP_108983504.1">
    <property type="nucleotide sequence ID" value="NZ_BFBR01000001.1"/>
</dbReference>
<keyword evidence="2 4" id="KW-0238">DNA-binding</keyword>
<dbReference type="AlphaFoldDB" id="A0A2P2E6H0"/>
<feature type="domain" description="HTH tetR-type" evidence="5">
    <location>
        <begin position="15"/>
        <end position="75"/>
    </location>
</feature>
<evidence type="ECO:0000256" key="3">
    <source>
        <dbReference type="ARBA" id="ARBA00023163"/>
    </source>
</evidence>
<evidence type="ECO:0000256" key="4">
    <source>
        <dbReference type="PROSITE-ProRule" id="PRU00335"/>
    </source>
</evidence>
<evidence type="ECO:0000256" key="1">
    <source>
        <dbReference type="ARBA" id="ARBA00023015"/>
    </source>
</evidence>
<dbReference type="InterPro" id="IPR009057">
    <property type="entry name" value="Homeodomain-like_sf"/>
</dbReference>
<feature type="DNA-binding region" description="H-T-H motif" evidence="4">
    <location>
        <begin position="38"/>
        <end position="57"/>
    </location>
</feature>
<dbReference type="SUPFAM" id="SSF46689">
    <property type="entry name" value="Homeodomain-like"/>
    <property type="match status" value="1"/>
</dbReference>
<comment type="caution">
    <text evidence="6">The sequence shown here is derived from an EMBL/GenBank/DDBJ whole genome shotgun (WGS) entry which is preliminary data.</text>
</comment>
<dbReference type="Proteomes" id="UP000245086">
    <property type="component" value="Unassembled WGS sequence"/>
</dbReference>
<dbReference type="GO" id="GO:0000976">
    <property type="term" value="F:transcription cis-regulatory region binding"/>
    <property type="evidence" value="ECO:0007669"/>
    <property type="project" value="TreeGrafter"/>
</dbReference>
<organism evidence="6 7">
    <name type="scientific">Candidatus Phycosocius bacilliformis</name>
    <dbReference type="NCBI Taxonomy" id="1445552"/>
    <lineage>
        <taxon>Bacteria</taxon>
        <taxon>Pseudomonadati</taxon>
        <taxon>Pseudomonadota</taxon>
        <taxon>Alphaproteobacteria</taxon>
        <taxon>Caulobacterales</taxon>
        <taxon>Caulobacterales incertae sedis</taxon>
        <taxon>Candidatus Phycosocius</taxon>
    </lineage>
</organism>
<dbReference type="PANTHER" id="PTHR30055:SF234">
    <property type="entry name" value="HTH-TYPE TRANSCRIPTIONAL REGULATOR BETI"/>
    <property type="match status" value="1"/>
</dbReference>
<accession>A0A2P2E6H0</accession>
<dbReference type="PANTHER" id="PTHR30055">
    <property type="entry name" value="HTH-TYPE TRANSCRIPTIONAL REGULATOR RUTR"/>
    <property type="match status" value="1"/>
</dbReference>
<dbReference type="OrthoDB" id="8535430at2"/>
<dbReference type="GO" id="GO:0003700">
    <property type="term" value="F:DNA-binding transcription factor activity"/>
    <property type="evidence" value="ECO:0007669"/>
    <property type="project" value="TreeGrafter"/>
</dbReference>
<dbReference type="InterPro" id="IPR001647">
    <property type="entry name" value="HTH_TetR"/>
</dbReference>
<proteinExistence type="predicted"/>
<evidence type="ECO:0000256" key="2">
    <source>
        <dbReference type="ARBA" id="ARBA00023125"/>
    </source>
</evidence>
<evidence type="ECO:0000313" key="6">
    <source>
        <dbReference type="EMBL" id="GBF56639.1"/>
    </source>
</evidence>